<name>A0A813X8D4_ADIRI</name>
<keyword evidence="3" id="KW-1185">Reference proteome</keyword>
<accession>A0A813X8D4</accession>
<sequence length="267" mass="30291">MSKSSLIPLDFFLDMCPFDLYSKTGPSVPSCNPAIAPDISMIHGMNLSTMNNNNTTTCFESQTNHPMLNGELLLSYCPSTSLNIPYATETSKSTPPLIPCALTQSCSYHNNSQSTIQLCKRVNEYLDDIIRLLIHMDTSSDRRMHNINNLLKNIQFIVERFIIIQQKIIKPLNDSSSDMLKLNMLIRSLNNPSNHNHANNAIHLDHRLHEEFVCVLKQLVRLINASRLSLGNTNINLQEKLDAIHEQTNSMHEHLVTITRKLETNII</sequence>
<dbReference type="Proteomes" id="UP000663828">
    <property type="component" value="Unassembled WGS sequence"/>
</dbReference>
<dbReference type="EMBL" id="CAJNOJ010000024">
    <property type="protein sequence ID" value="CAF0863189.1"/>
    <property type="molecule type" value="Genomic_DNA"/>
</dbReference>
<dbReference type="OrthoDB" id="10006971at2759"/>
<dbReference type="AlphaFoldDB" id="A0A813X8D4"/>
<evidence type="ECO:0000313" key="1">
    <source>
        <dbReference type="EMBL" id="CAF0863189.1"/>
    </source>
</evidence>
<evidence type="ECO:0000313" key="2">
    <source>
        <dbReference type="EMBL" id="CAF0923660.1"/>
    </source>
</evidence>
<comment type="caution">
    <text evidence="1">The sequence shown here is derived from an EMBL/GenBank/DDBJ whole genome shotgun (WGS) entry which is preliminary data.</text>
</comment>
<evidence type="ECO:0000313" key="3">
    <source>
        <dbReference type="Proteomes" id="UP000663828"/>
    </source>
</evidence>
<dbReference type="EMBL" id="CAJNOR010000469">
    <property type="protein sequence ID" value="CAF0923660.1"/>
    <property type="molecule type" value="Genomic_DNA"/>
</dbReference>
<reference evidence="1" key="1">
    <citation type="submission" date="2021-02" db="EMBL/GenBank/DDBJ databases">
        <authorList>
            <person name="Nowell W R."/>
        </authorList>
    </citation>
    <scope>NUCLEOTIDE SEQUENCE</scope>
</reference>
<evidence type="ECO:0000313" key="4">
    <source>
        <dbReference type="Proteomes" id="UP000663852"/>
    </source>
</evidence>
<protein>
    <submittedName>
        <fullName evidence="1">Uncharacterized protein</fullName>
    </submittedName>
</protein>
<gene>
    <name evidence="1" type="ORF">EDS130_LOCUS7918</name>
    <name evidence="2" type="ORF">XAT740_LOCUS9178</name>
</gene>
<dbReference type="Proteomes" id="UP000663852">
    <property type="component" value="Unassembled WGS sequence"/>
</dbReference>
<organism evidence="1 4">
    <name type="scientific">Adineta ricciae</name>
    <name type="common">Rotifer</name>
    <dbReference type="NCBI Taxonomy" id="249248"/>
    <lineage>
        <taxon>Eukaryota</taxon>
        <taxon>Metazoa</taxon>
        <taxon>Spiralia</taxon>
        <taxon>Gnathifera</taxon>
        <taxon>Rotifera</taxon>
        <taxon>Eurotatoria</taxon>
        <taxon>Bdelloidea</taxon>
        <taxon>Adinetida</taxon>
        <taxon>Adinetidae</taxon>
        <taxon>Adineta</taxon>
    </lineage>
</organism>
<proteinExistence type="predicted"/>